<dbReference type="GeneID" id="74912846"/>
<accession>A0A0C1PNB0</accession>
<dbReference type="OrthoDB" id="9784844at2"/>
<evidence type="ECO:0000313" key="3">
    <source>
        <dbReference type="Proteomes" id="UP000031397"/>
    </source>
</evidence>
<protein>
    <recommendedName>
        <fullName evidence="4">DUF975 family protein</fullName>
    </recommendedName>
</protein>
<keyword evidence="1" id="KW-1133">Transmembrane helix</keyword>
<feature type="transmembrane region" description="Helical" evidence="1">
    <location>
        <begin position="20"/>
        <end position="41"/>
    </location>
</feature>
<feature type="transmembrane region" description="Helical" evidence="1">
    <location>
        <begin position="210"/>
        <end position="238"/>
    </location>
</feature>
<name>A0A0C1PNB0_9LACO</name>
<dbReference type="Proteomes" id="UP000031397">
    <property type="component" value="Unassembled WGS sequence"/>
</dbReference>
<evidence type="ECO:0008006" key="4">
    <source>
        <dbReference type="Google" id="ProtNLM"/>
    </source>
</evidence>
<sequence length="282" mass="31845">MAIEAISKALSTTKKYFWRLLLMTIPYVIIYFALTGLEIYFMKETQIMNLDDIFTSGVSMIMRIVITLITNILGMSIIMGYLLGEKDGHFPLKNAFAVFTRGNTWLISIGYSLLIIVIMILYAGVTIGGIFGIATLLGSFSLNVWLKLLIAIVGIGLIVAWFFLYAYVGLGLQFMYLAYFEAKGQNKHVSFFYGVRASLEMMKGHRWSLFGFKFTLLLVALAIFLLLGIIGIILWAIFAVALSLKILGTIFLILIGLMAFAVFLFFNVWIFMGYAKFYEEIK</sequence>
<keyword evidence="3" id="KW-1185">Reference proteome</keyword>
<evidence type="ECO:0000256" key="1">
    <source>
        <dbReference type="SAM" id="Phobius"/>
    </source>
</evidence>
<proteinExistence type="predicted"/>
<keyword evidence="1" id="KW-0812">Transmembrane</keyword>
<keyword evidence="1" id="KW-0472">Membrane</keyword>
<feature type="transmembrane region" description="Helical" evidence="1">
    <location>
        <begin position="250"/>
        <end position="272"/>
    </location>
</feature>
<reference evidence="2 3" key="1">
    <citation type="submission" date="2014-06" db="EMBL/GenBank/DDBJ databases">
        <title>Functional and comparative genomic analyses of the Drosophila gut microbiota identify candidate symbiosis factors.</title>
        <authorList>
            <person name="Newell P.D."/>
            <person name="Chaston J.M."/>
            <person name="Douglas A.E."/>
        </authorList>
    </citation>
    <scope>NUCLEOTIDE SEQUENCE [LARGE SCALE GENOMIC DNA]</scope>
    <source>
        <strain evidence="2 3">DmCS_002</strain>
    </source>
</reference>
<dbReference type="RefSeq" id="WP_039143117.1">
    <property type="nucleotide sequence ID" value="NZ_JOJZ01000009.1"/>
</dbReference>
<dbReference type="EMBL" id="JOJZ01000009">
    <property type="protein sequence ID" value="KID42212.1"/>
    <property type="molecule type" value="Genomic_DNA"/>
</dbReference>
<evidence type="ECO:0000313" key="2">
    <source>
        <dbReference type="EMBL" id="KID42212.1"/>
    </source>
</evidence>
<organism evidence="2 3">
    <name type="scientific">Fructilactobacillus fructivorans</name>
    <dbReference type="NCBI Taxonomy" id="1614"/>
    <lineage>
        <taxon>Bacteria</taxon>
        <taxon>Bacillati</taxon>
        <taxon>Bacillota</taxon>
        <taxon>Bacilli</taxon>
        <taxon>Lactobacillales</taxon>
        <taxon>Lactobacillaceae</taxon>
        <taxon>Fructilactobacillus</taxon>
    </lineage>
</organism>
<comment type="caution">
    <text evidence="2">The sequence shown here is derived from an EMBL/GenBank/DDBJ whole genome shotgun (WGS) entry which is preliminary data.</text>
</comment>
<feature type="transmembrane region" description="Helical" evidence="1">
    <location>
        <begin position="61"/>
        <end position="84"/>
    </location>
</feature>
<dbReference type="AlphaFoldDB" id="A0A0C1PNB0"/>
<feature type="transmembrane region" description="Helical" evidence="1">
    <location>
        <begin position="105"/>
        <end position="138"/>
    </location>
</feature>
<gene>
    <name evidence="2" type="ORF">LfDm3_0141</name>
</gene>
<dbReference type="PATRIC" id="fig|1614.7.peg.131"/>
<feature type="transmembrane region" description="Helical" evidence="1">
    <location>
        <begin position="144"/>
        <end position="168"/>
    </location>
</feature>